<dbReference type="Pfam" id="PF08139">
    <property type="entry name" value="LPAM_1"/>
    <property type="match status" value="1"/>
</dbReference>
<evidence type="ECO:0000313" key="4">
    <source>
        <dbReference type="Proteomes" id="UP000001410"/>
    </source>
</evidence>
<evidence type="ECO:0000313" key="3">
    <source>
        <dbReference type="EMBL" id="AAN80860.1"/>
    </source>
</evidence>
<proteinExistence type="predicted"/>
<keyword evidence="4" id="KW-1185">Reference proteome</keyword>
<protein>
    <recommendedName>
        <fullName evidence="1">Type IV secretion system putative lipoprotein virB7</fullName>
    </recommendedName>
</protein>
<gene>
    <name evidence="3" type="ordered locus">c2401</name>
</gene>
<dbReference type="HOGENOM" id="CLU_1466896_0_0_6"/>
<keyword evidence="2" id="KW-0732">Signal</keyword>
<accession>A0A0H2V8H0</accession>
<evidence type="ECO:0000256" key="1">
    <source>
        <dbReference type="ARBA" id="ARBA00017922"/>
    </source>
</evidence>
<dbReference type="AlphaFoldDB" id="A0A0H2V8H0"/>
<dbReference type="PROSITE" id="PS51257">
    <property type="entry name" value="PROKAR_LIPOPROTEIN"/>
    <property type="match status" value="1"/>
</dbReference>
<sequence length="191" mass="20742">MVKNLGTLIIRMDKQMKKILLVAGAALALAGCGEKGDFEKAINAKIGQDKYCFSLDNNNTSFPIRLAKPRLDSTGTGTNSVILDGFVEQGMMVFEQGYDSNVLGITEEGKKAKVWSTTDGACVGRRAVDGIKEWTEPGNGNQKVVRVTYTWKLVDVPGWIDKKAFASVKGMNEPADGAMNLFKTSNGWKAN</sequence>
<dbReference type="STRING" id="199310.c2401"/>
<dbReference type="EMBL" id="AE014075">
    <property type="protein sequence ID" value="AAN80860.1"/>
    <property type="molecule type" value="Genomic_DNA"/>
</dbReference>
<organism evidence="3 4">
    <name type="scientific">Escherichia coli O6:H1 (strain CFT073 / ATCC 700928 / UPEC)</name>
    <dbReference type="NCBI Taxonomy" id="199310"/>
    <lineage>
        <taxon>Bacteria</taxon>
        <taxon>Pseudomonadati</taxon>
        <taxon>Pseudomonadota</taxon>
        <taxon>Gammaproteobacteria</taxon>
        <taxon>Enterobacterales</taxon>
        <taxon>Enterobacteriaceae</taxon>
        <taxon>Escherichia</taxon>
    </lineage>
</organism>
<reference evidence="3 4" key="1">
    <citation type="journal article" date="2002" name="Proc. Natl. Acad. Sci. U.S.A.">
        <title>Extensive mosaic structure revealed by the complete genome sequence of uropathogenic Escherichia coli.</title>
        <authorList>
            <person name="Welch R.A."/>
            <person name="Burland V."/>
            <person name="Plunkett G.III."/>
            <person name="Redford P."/>
            <person name="Roesch P."/>
            <person name="Rasko D."/>
            <person name="Buckles E.L."/>
            <person name="Liou S.R."/>
            <person name="Boutin A."/>
            <person name="Hackett J."/>
            <person name="Stroud D."/>
            <person name="Mayhew G.F."/>
            <person name="Rose D.J."/>
            <person name="Zhou S."/>
            <person name="Schwartz D.C."/>
            <person name="Perna N.T."/>
            <person name="Mobley H.L."/>
            <person name="Donnenberg M.S."/>
            <person name="Blattner F.R."/>
        </authorList>
    </citation>
    <scope>NUCLEOTIDE SEQUENCE [LARGE SCALE GENOMIC DNA]</scope>
    <source>
        <strain evidence="4">CFT073 / ATCC 700928 / UPEC</strain>
    </source>
</reference>
<dbReference type="eggNOG" id="ENOG502Z9KX">
    <property type="taxonomic scope" value="Bacteria"/>
</dbReference>
<dbReference type="Proteomes" id="UP000001410">
    <property type="component" value="Chromosome"/>
</dbReference>
<dbReference type="KEGG" id="ecc:c2401"/>
<dbReference type="InterPro" id="IPR012640">
    <property type="entry name" value="Membr_lipoprot_lipid_attach_CS"/>
</dbReference>
<evidence type="ECO:0000256" key="2">
    <source>
        <dbReference type="ARBA" id="ARBA00022729"/>
    </source>
</evidence>
<name>A0A0H2V8H0_ECOL6</name>